<evidence type="ECO:0000313" key="2">
    <source>
        <dbReference type="Proteomes" id="UP001373909"/>
    </source>
</evidence>
<proteinExistence type="predicted"/>
<sequence length="54" mass="6511">MNKLIEHIKKVAIDDMRLFFEPFTIMTRLIRRLATAMISRFRRAKTKDEKEGDQ</sequence>
<keyword evidence="2" id="KW-1185">Reference proteome</keyword>
<accession>A0ABZ2GSQ1</accession>
<dbReference type="EMBL" id="CP142523">
    <property type="protein sequence ID" value="WWO47053.1"/>
    <property type="molecule type" value="Genomic_DNA"/>
</dbReference>
<name>A0ABZ2GSQ1_9BURK</name>
<gene>
    <name evidence="1" type="ORF">OPV09_02715</name>
</gene>
<reference evidence="1 2" key="1">
    <citation type="submission" date="2024-01" db="EMBL/GenBank/DDBJ databases">
        <title>Draft genome sequences of nine bacterial species from freshwater ponds near Washington, DC.</title>
        <authorList>
            <person name="Pavloudi C."/>
            <person name="Oliver L."/>
            <person name="Slattery K."/>
            <person name="Lissner G."/>
            <person name="Saw J.H."/>
        </authorList>
    </citation>
    <scope>NUCLEOTIDE SEQUENCE [LARGE SCALE GENOMIC DNA]</scope>
    <source>
        <strain evidence="2">TB1-E2</strain>
    </source>
</reference>
<dbReference type="RefSeq" id="WP_338680455.1">
    <property type="nucleotide sequence ID" value="NZ_CP142523.1"/>
</dbReference>
<dbReference type="Proteomes" id="UP001373909">
    <property type="component" value="Chromosome"/>
</dbReference>
<protein>
    <submittedName>
        <fullName evidence="1">Uncharacterized protein</fullName>
    </submittedName>
</protein>
<evidence type="ECO:0000313" key="1">
    <source>
        <dbReference type="EMBL" id="WWO47053.1"/>
    </source>
</evidence>
<organism evidence="1 2">
    <name type="scientific">Janthinobacterium aestuarii</name>
    <dbReference type="NCBI Taxonomy" id="2985511"/>
    <lineage>
        <taxon>Bacteria</taxon>
        <taxon>Pseudomonadati</taxon>
        <taxon>Pseudomonadota</taxon>
        <taxon>Betaproteobacteria</taxon>
        <taxon>Burkholderiales</taxon>
        <taxon>Oxalobacteraceae</taxon>
        <taxon>Janthinobacterium</taxon>
    </lineage>
</organism>